<evidence type="ECO:0000313" key="2">
    <source>
        <dbReference type="EMBL" id="WKD51252.1"/>
    </source>
</evidence>
<dbReference type="PROSITE" id="PS51819">
    <property type="entry name" value="VOC"/>
    <property type="match status" value="1"/>
</dbReference>
<gene>
    <name evidence="2" type="ORF">M8T91_07500</name>
</gene>
<keyword evidence="3" id="KW-1185">Reference proteome</keyword>
<proteinExistence type="predicted"/>
<evidence type="ECO:0000259" key="1">
    <source>
        <dbReference type="PROSITE" id="PS51819"/>
    </source>
</evidence>
<organism evidence="2 3">
    <name type="scientific">Microbulbifer spongiae</name>
    <dbReference type="NCBI Taxonomy" id="2944933"/>
    <lineage>
        <taxon>Bacteria</taxon>
        <taxon>Pseudomonadati</taxon>
        <taxon>Pseudomonadota</taxon>
        <taxon>Gammaproteobacteria</taxon>
        <taxon>Cellvibrionales</taxon>
        <taxon>Microbulbiferaceae</taxon>
        <taxon>Microbulbifer</taxon>
    </lineage>
</organism>
<dbReference type="PANTHER" id="PTHR33993:SF5">
    <property type="entry name" value="GLYOXALASE"/>
    <property type="match status" value="1"/>
</dbReference>
<dbReference type="Proteomes" id="UP001321520">
    <property type="component" value="Chromosome"/>
</dbReference>
<dbReference type="RefSeq" id="WP_301418348.1">
    <property type="nucleotide sequence ID" value="NZ_CP098023.1"/>
</dbReference>
<protein>
    <submittedName>
        <fullName evidence="2">VOC family protein</fullName>
    </submittedName>
</protein>
<dbReference type="InterPro" id="IPR052164">
    <property type="entry name" value="Anthracycline_SecMetBiosynth"/>
</dbReference>
<accession>A0ABY9EF20</accession>
<evidence type="ECO:0000313" key="3">
    <source>
        <dbReference type="Proteomes" id="UP001321520"/>
    </source>
</evidence>
<dbReference type="SUPFAM" id="SSF54593">
    <property type="entry name" value="Glyoxalase/Bleomycin resistance protein/Dihydroxybiphenyl dioxygenase"/>
    <property type="match status" value="1"/>
</dbReference>
<dbReference type="Pfam" id="PF18029">
    <property type="entry name" value="Glyoxalase_6"/>
    <property type="match status" value="1"/>
</dbReference>
<name>A0ABY9EF20_9GAMM</name>
<reference evidence="2 3" key="1">
    <citation type="submission" date="2022-05" db="EMBL/GenBank/DDBJ databases">
        <title>Microbulbifer sp. nov., isolated from sponge.</title>
        <authorList>
            <person name="Gao L."/>
        </authorList>
    </citation>
    <scope>NUCLEOTIDE SEQUENCE [LARGE SCALE GENOMIC DNA]</scope>
    <source>
        <strain evidence="2 3">MI-G</strain>
    </source>
</reference>
<feature type="domain" description="VOC" evidence="1">
    <location>
        <begin position="6"/>
        <end position="119"/>
    </location>
</feature>
<dbReference type="InterPro" id="IPR041581">
    <property type="entry name" value="Glyoxalase_6"/>
</dbReference>
<dbReference type="EMBL" id="CP098023">
    <property type="protein sequence ID" value="WKD51252.1"/>
    <property type="molecule type" value="Genomic_DNA"/>
</dbReference>
<dbReference type="InterPro" id="IPR029068">
    <property type="entry name" value="Glyas_Bleomycin-R_OHBP_Dase"/>
</dbReference>
<dbReference type="Gene3D" id="3.10.180.10">
    <property type="entry name" value="2,3-Dihydroxybiphenyl 1,2-Dioxygenase, domain 1"/>
    <property type="match status" value="1"/>
</dbReference>
<dbReference type="InterPro" id="IPR037523">
    <property type="entry name" value="VOC_core"/>
</dbReference>
<sequence>MEKVNGIGGIFFRARKPEKLAQWYEQHLGVNPVPTEDSHPPWIQEEGPTAFAPFENTTTYFGDPAQSWMVNFRVNDLCKMVDQLRGAGVEVTIDTQAYPNGKFARLYDPEGNPIELWEPKN</sequence>
<dbReference type="PANTHER" id="PTHR33993">
    <property type="entry name" value="GLYOXALASE-RELATED"/>
    <property type="match status" value="1"/>
</dbReference>